<keyword evidence="2" id="KW-1185">Reference proteome</keyword>
<sequence length="132" mass="14135">MSEPKPHSRVAVTDAAASLLRTLTAQHGPLMFHQSGGCCDGSAPMCFPVGMFLIGPGDVHLGSLEVGLDEPIEVYISEAQFEYWKYTHLTIDVVPGRGAGFSVEGPTGNRFIIRSRMLVDAELETFGLAPSA</sequence>
<dbReference type="Pfam" id="PF05610">
    <property type="entry name" value="DUF779"/>
    <property type="match status" value="1"/>
</dbReference>
<gene>
    <name evidence="1" type="ORF">T9R20_16945</name>
</gene>
<evidence type="ECO:0000313" key="1">
    <source>
        <dbReference type="EMBL" id="WQB70360.1"/>
    </source>
</evidence>
<dbReference type="Proteomes" id="UP001324533">
    <property type="component" value="Chromosome"/>
</dbReference>
<evidence type="ECO:0000313" key="2">
    <source>
        <dbReference type="Proteomes" id="UP001324533"/>
    </source>
</evidence>
<dbReference type="EMBL" id="CP139779">
    <property type="protein sequence ID" value="WQB70360.1"/>
    <property type="molecule type" value="Genomic_DNA"/>
</dbReference>
<protein>
    <submittedName>
        <fullName evidence="1">DUF779 domain-containing protein</fullName>
    </submittedName>
</protein>
<proteinExistence type="predicted"/>
<accession>A0ABZ0V9S2</accession>
<reference evidence="1 2" key="1">
    <citation type="submission" date="2023-06" db="EMBL/GenBank/DDBJ databases">
        <title>Rock-solubilizing bacteria, Microbacterium invictum, promotes re-establishment of vegetation in rocky wasteland by accelerating rock bio-weathering and reshaping soil bacterial community.</title>
        <authorList>
            <person name="Liu C."/>
        </authorList>
    </citation>
    <scope>NUCLEOTIDE SEQUENCE [LARGE SCALE GENOMIC DNA]</scope>
    <source>
        <strain evidence="1 2">X-18</strain>
    </source>
</reference>
<name>A0ABZ0V9S2_9MICO</name>
<dbReference type="PIRSF" id="PIRSF009151">
    <property type="entry name" value="DUF779"/>
    <property type="match status" value="1"/>
</dbReference>
<dbReference type="InterPro" id="IPR008497">
    <property type="entry name" value="DUF779"/>
</dbReference>
<organism evidence="1 2">
    <name type="scientific">Microbacterium invictum</name>
    <dbReference type="NCBI Taxonomy" id="515415"/>
    <lineage>
        <taxon>Bacteria</taxon>
        <taxon>Bacillati</taxon>
        <taxon>Actinomycetota</taxon>
        <taxon>Actinomycetes</taxon>
        <taxon>Micrococcales</taxon>
        <taxon>Microbacteriaceae</taxon>
        <taxon>Microbacterium</taxon>
    </lineage>
</organism>
<dbReference type="RefSeq" id="WP_322410506.1">
    <property type="nucleotide sequence ID" value="NZ_CP139779.1"/>
</dbReference>